<keyword evidence="5" id="KW-0808">Transferase</keyword>
<keyword evidence="12" id="KW-0119">Carbohydrate metabolism</keyword>
<reference evidence="14 15" key="1">
    <citation type="submission" date="2024-01" db="EMBL/GenBank/DDBJ databases">
        <title>The genomes of 5 underutilized Papilionoideae crops provide insights into root nodulation and disease resistanc.</title>
        <authorList>
            <person name="Jiang F."/>
        </authorList>
    </citation>
    <scope>NUCLEOTIDE SEQUENCE [LARGE SCALE GENOMIC DNA]</scope>
    <source>
        <strain evidence="14">LVBAO_FW01</strain>
        <tissue evidence="14">Leaves</tissue>
    </source>
</reference>
<keyword evidence="4" id="KW-0328">Glycosyltransferase</keyword>
<dbReference type="Proteomes" id="UP001367508">
    <property type="component" value="Unassembled WGS sequence"/>
</dbReference>
<evidence type="ECO:0000313" key="15">
    <source>
        <dbReference type="Proteomes" id="UP001367508"/>
    </source>
</evidence>
<keyword evidence="15" id="KW-1185">Reference proteome</keyword>
<gene>
    <name evidence="14" type="ORF">VNO77_21423</name>
</gene>
<evidence type="ECO:0000256" key="6">
    <source>
        <dbReference type="ARBA" id="ARBA00022692"/>
    </source>
</evidence>
<evidence type="ECO:0000256" key="2">
    <source>
        <dbReference type="ARBA" id="ARBA00004881"/>
    </source>
</evidence>
<comment type="similarity">
    <text evidence="3">Belongs to the glycosyltransferase GT106 family.</text>
</comment>
<comment type="pathway">
    <text evidence="2">Glycan metabolism.</text>
</comment>
<evidence type="ECO:0000256" key="13">
    <source>
        <dbReference type="ARBA" id="ARBA00030350"/>
    </source>
</evidence>
<evidence type="ECO:0000256" key="8">
    <source>
        <dbReference type="ARBA" id="ARBA00022989"/>
    </source>
</evidence>
<keyword evidence="7" id="KW-0735">Signal-anchor</keyword>
<dbReference type="PANTHER" id="PTHR31741:SF103">
    <property type="entry name" value="O-FUCOSYLTRANSFERASE FAMILY PROTEIN"/>
    <property type="match status" value="1"/>
</dbReference>
<comment type="caution">
    <text evidence="14">The sequence shown here is derived from an EMBL/GenBank/DDBJ whole genome shotgun (WGS) entry which is preliminary data.</text>
</comment>
<name>A0AAN9QRJ1_CANGL</name>
<dbReference type="GO" id="GO:0006004">
    <property type="term" value="P:fucose metabolic process"/>
    <property type="evidence" value="ECO:0007669"/>
    <property type="project" value="UniProtKB-KW"/>
</dbReference>
<evidence type="ECO:0000256" key="1">
    <source>
        <dbReference type="ARBA" id="ARBA00004606"/>
    </source>
</evidence>
<dbReference type="AlphaFoldDB" id="A0AAN9QRJ1"/>
<evidence type="ECO:0000256" key="9">
    <source>
        <dbReference type="ARBA" id="ARBA00023136"/>
    </source>
</evidence>
<evidence type="ECO:0000256" key="10">
    <source>
        <dbReference type="ARBA" id="ARBA00023180"/>
    </source>
</evidence>
<dbReference type="Pfam" id="PF10250">
    <property type="entry name" value="O-FucT"/>
    <property type="match status" value="1"/>
</dbReference>
<evidence type="ECO:0000313" key="14">
    <source>
        <dbReference type="EMBL" id="KAK7340713.1"/>
    </source>
</evidence>
<keyword evidence="11" id="KW-0294">Fucose metabolism</keyword>
<keyword evidence="8" id="KW-1133">Transmembrane helix</keyword>
<dbReference type="GO" id="GO:0005737">
    <property type="term" value="C:cytoplasm"/>
    <property type="evidence" value="ECO:0007669"/>
    <property type="project" value="TreeGrafter"/>
</dbReference>
<protein>
    <recommendedName>
        <fullName evidence="13">O-fucosyltransferase family protein</fullName>
    </recommendedName>
</protein>
<keyword evidence="10" id="KW-0325">Glycoprotein</keyword>
<sequence length="149" mass="16929">MLGQNNYYDECGLSHSHSTEMKDGLLPLTHEETALILTAPDIDHNVRIYIAAGEIYSGEKRMASLLEEFPNLETLLEPSELMYFQNHSSRMAALDYIVSLESDIFIPTYDGNVAKVVEGHHRFLGFNETILLDRRVLVHLIDEFCTAVK</sequence>
<evidence type="ECO:0000256" key="7">
    <source>
        <dbReference type="ARBA" id="ARBA00022968"/>
    </source>
</evidence>
<evidence type="ECO:0000256" key="11">
    <source>
        <dbReference type="ARBA" id="ARBA00023253"/>
    </source>
</evidence>
<evidence type="ECO:0000256" key="4">
    <source>
        <dbReference type="ARBA" id="ARBA00022676"/>
    </source>
</evidence>
<accession>A0AAN9QRJ1</accession>
<keyword evidence="6" id="KW-0812">Transmembrane</keyword>
<evidence type="ECO:0000256" key="12">
    <source>
        <dbReference type="ARBA" id="ARBA00023277"/>
    </source>
</evidence>
<dbReference type="GO" id="GO:0016020">
    <property type="term" value="C:membrane"/>
    <property type="evidence" value="ECO:0007669"/>
    <property type="project" value="UniProtKB-SubCell"/>
</dbReference>
<organism evidence="14 15">
    <name type="scientific">Canavalia gladiata</name>
    <name type="common">Sword bean</name>
    <name type="synonym">Dolichos gladiatus</name>
    <dbReference type="NCBI Taxonomy" id="3824"/>
    <lineage>
        <taxon>Eukaryota</taxon>
        <taxon>Viridiplantae</taxon>
        <taxon>Streptophyta</taxon>
        <taxon>Embryophyta</taxon>
        <taxon>Tracheophyta</taxon>
        <taxon>Spermatophyta</taxon>
        <taxon>Magnoliopsida</taxon>
        <taxon>eudicotyledons</taxon>
        <taxon>Gunneridae</taxon>
        <taxon>Pentapetalae</taxon>
        <taxon>rosids</taxon>
        <taxon>fabids</taxon>
        <taxon>Fabales</taxon>
        <taxon>Fabaceae</taxon>
        <taxon>Papilionoideae</taxon>
        <taxon>50 kb inversion clade</taxon>
        <taxon>NPAAA clade</taxon>
        <taxon>indigoferoid/millettioid clade</taxon>
        <taxon>Phaseoleae</taxon>
        <taxon>Canavalia</taxon>
    </lineage>
</organism>
<dbReference type="EMBL" id="JAYMYQ010000004">
    <property type="protein sequence ID" value="KAK7340713.1"/>
    <property type="molecule type" value="Genomic_DNA"/>
</dbReference>
<keyword evidence="9" id="KW-0472">Membrane</keyword>
<evidence type="ECO:0000256" key="5">
    <source>
        <dbReference type="ARBA" id="ARBA00022679"/>
    </source>
</evidence>
<proteinExistence type="inferred from homology"/>
<comment type="subcellular location">
    <subcellularLocation>
        <location evidence="1">Membrane</location>
        <topology evidence="1">Single-pass type II membrane protein</topology>
    </subcellularLocation>
</comment>
<dbReference type="PANTHER" id="PTHR31741">
    <property type="entry name" value="OS02G0726500 PROTEIN-RELATED"/>
    <property type="match status" value="1"/>
</dbReference>
<evidence type="ECO:0000256" key="3">
    <source>
        <dbReference type="ARBA" id="ARBA00007737"/>
    </source>
</evidence>
<dbReference type="InterPro" id="IPR019378">
    <property type="entry name" value="GDP-Fuc_O-FucTrfase"/>
</dbReference>
<dbReference type="GO" id="GO:0016757">
    <property type="term" value="F:glycosyltransferase activity"/>
    <property type="evidence" value="ECO:0007669"/>
    <property type="project" value="UniProtKB-KW"/>
</dbReference>